<evidence type="ECO:0000313" key="1">
    <source>
        <dbReference type="EMBL" id="UZD54551.1"/>
    </source>
</evidence>
<evidence type="ECO:0000313" key="2">
    <source>
        <dbReference type="Proteomes" id="UP001163266"/>
    </source>
</evidence>
<reference evidence="1" key="1">
    <citation type="submission" date="2022-10" db="EMBL/GenBank/DDBJ databases">
        <title>Complete genome sequence of Schlegelella aquatica LMG 23380.</title>
        <authorList>
            <person name="Musilova J."/>
            <person name="Kourilova X."/>
            <person name="Bezdicek M."/>
            <person name="Hermankova K."/>
            <person name="Obruca S."/>
            <person name="Sedlar K."/>
        </authorList>
    </citation>
    <scope>NUCLEOTIDE SEQUENCE</scope>
    <source>
        <strain evidence="1">LMG 23380</strain>
    </source>
</reference>
<evidence type="ECO:0008006" key="3">
    <source>
        <dbReference type="Google" id="ProtNLM"/>
    </source>
</evidence>
<protein>
    <recommendedName>
        <fullName evidence="3">Gluconate 2-dehydrogenase subunit 3 family protein</fullName>
    </recommendedName>
</protein>
<dbReference type="EMBL" id="CP110257">
    <property type="protein sequence ID" value="UZD54551.1"/>
    <property type="molecule type" value="Genomic_DNA"/>
</dbReference>
<gene>
    <name evidence="1" type="ORF">OMP39_12915</name>
</gene>
<organism evidence="1 2">
    <name type="scientific">Caldimonas aquatica</name>
    <dbReference type="NCBI Taxonomy" id="376175"/>
    <lineage>
        <taxon>Bacteria</taxon>
        <taxon>Pseudomonadati</taxon>
        <taxon>Pseudomonadota</taxon>
        <taxon>Betaproteobacteria</taxon>
        <taxon>Burkholderiales</taxon>
        <taxon>Sphaerotilaceae</taxon>
        <taxon>Caldimonas</taxon>
    </lineage>
</organism>
<sequence>MRRRTWLKVGLGSAIAFAVAGGMVATVRPGLEGGRLSRGAREVLRAVSLGVLDGSLPPASDRRDAELLAQIDRLEQYIGGLPPAVRAELSQLLAILASPAGRVTFAGLDAPWGEASVEQVQASLESMRHSRLLLRRQAYQALRDLTAGSYFSQPIAWGVMGYPGPTDL</sequence>
<keyword evidence="2" id="KW-1185">Reference proteome</keyword>
<proteinExistence type="predicted"/>
<name>A0ABY6MRB3_9BURK</name>
<dbReference type="Proteomes" id="UP001163266">
    <property type="component" value="Chromosome"/>
</dbReference>
<dbReference type="RefSeq" id="WP_264892128.1">
    <property type="nucleotide sequence ID" value="NZ_CP110257.1"/>
</dbReference>
<accession>A0ABY6MRB3</accession>